<feature type="transmembrane region" description="Helical" evidence="5">
    <location>
        <begin position="181"/>
        <end position="199"/>
    </location>
</feature>
<evidence type="ECO:0000256" key="2">
    <source>
        <dbReference type="ARBA" id="ARBA00022679"/>
    </source>
</evidence>
<dbReference type="GO" id="GO:0016020">
    <property type="term" value="C:membrane"/>
    <property type="evidence" value="ECO:0007669"/>
    <property type="project" value="InterPro"/>
</dbReference>
<evidence type="ECO:0000259" key="7">
    <source>
        <dbReference type="Pfam" id="PF08541"/>
    </source>
</evidence>
<dbReference type="EC" id="2.3.1.-" evidence="4"/>
<comment type="similarity">
    <text evidence="1 4">Belongs to the thiolase-like superfamily. Chalcone/stilbene synthases family.</text>
</comment>
<evidence type="ECO:0000313" key="9">
    <source>
        <dbReference type="Proteomes" id="UP001054889"/>
    </source>
</evidence>
<dbReference type="Pfam" id="PF08392">
    <property type="entry name" value="FAE1_CUT1_RppA"/>
    <property type="match status" value="1"/>
</dbReference>
<comment type="pathway">
    <text evidence="4">Lipid metabolism; fatty acid biosynthesis.</text>
</comment>
<dbReference type="AlphaFoldDB" id="A0AAV5CNY5"/>
<keyword evidence="5" id="KW-0472">Membrane</keyword>
<dbReference type="Pfam" id="PF08541">
    <property type="entry name" value="ACP_syn_III_C"/>
    <property type="match status" value="1"/>
</dbReference>
<dbReference type="InterPro" id="IPR013601">
    <property type="entry name" value="FAE1_typ3_polyketide_synth"/>
</dbReference>
<dbReference type="InterPro" id="IPR016039">
    <property type="entry name" value="Thiolase-like"/>
</dbReference>
<reference evidence="8" key="1">
    <citation type="journal article" date="2018" name="DNA Res.">
        <title>Multiple hybrid de novo genome assembly of finger millet, an orphan allotetraploid crop.</title>
        <authorList>
            <person name="Hatakeyama M."/>
            <person name="Aluri S."/>
            <person name="Balachadran M.T."/>
            <person name="Sivarajan S.R."/>
            <person name="Patrignani A."/>
            <person name="Gruter S."/>
            <person name="Poveda L."/>
            <person name="Shimizu-Inatsugi R."/>
            <person name="Baeten J."/>
            <person name="Francoijs K.J."/>
            <person name="Nataraja K.N."/>
            <person name="Reddy Y.A.N."/>
            <person name="Phadnis S."/>
            <person name="Ravikumar R.L."/>
            <person name="Schlapbach R."/>
            <person name="Sreeman S.M."/>
            <person name="Shimizu K.K."/>
        </authorList>
    </citation>
    <scope>NUCLEOTIDE SEQUENCE</scope>
</reference>
<feature type="transmembrane region" description="Helical" evidence="5">
    <location>
        <begin position="22"/>
        <end position="45"/>
    </location>
</feature>
<gene>
    <name evidence="8" type="primary">ga17257</name>
    <name evidence="8" type="ORF">PR202_ga17257</name>
</gene>
<dbReference type="PANTHER" id="PTHR31561">
    <property type="entry name" value="3-KETOACYL-COA SYNTHASE"/>
    <property type="match status" value="1"/>
</dbReference>
<evidence type="ECO:0000256" key="1">
    <source>
        <dbReference type="ARBA" id="ARBA00005531"/>
    </source>
</evidence>
<organism evidence="8 9">
    <name type="scientific">Eleusine coracana subsp. coracana</name>
    <dbReference type="NCBI Taxonomy" id="191504"/>
    <lineage>
        <taxon>Eukaryota</taxon>
        <taxon>Viridiplantae</taxon>
        <taxon>Streptophyta</taxon>
        <taxon>Embryophyta</taxon>
        <taxon>Tracheophyta</taxon>
        <taxon>Spermatophyta</taxon>
        <taxon>Magnoliopsida</taxon>
        <taxon>Liliopsida</taxon>
        <taxon>Poales</taxon>
        <taxon>Poaceae</taxon>
        <taxon>PACMAD clade</taxon>
        <taxon>Chloridoideae</taxon>
        <taxon>Cynodonteae</taxon>
        <taxon>Eleusininae</taxon>
        <taxon>Eleusine</taxon>
    </lineage>
</organism>
<dbReference type="Gene3D" id="3.40.47.10">
    <property type="match status" value="1"/>
</dbReference>
<dbReference type="GO" id="GO:0006633">
    <property type="term" value="P:fatty acid biosynthetic process"/>
    <property type="evidence" value="ECO:0007669"/>
    <property type="project" value="InterPro"/>
</dbReference>
<accession>A0AAV5CNY5</accession>
<evidence type="ECO:0000256" key="3">
    <source>
        <dbReference type="ARBA" id="ARBA00023315"/>
    </source>
</evidence>
<evidence type="ECO:0000313" key="8">
    <source>
        <dbReference type="EMBL" id="GJN00099.1"/>
    </source>
</evidence>
<dbReference type="EMBL" id="BQKI01000008">
    <property type="protein sequence ID" value="GJN00099.1"/>
    <property type="molecule type" value="Genomic_DNA"/>
</dbReference>
<keyword evidence="2 4" id="KW-0808">Transferase</keyword>
<feature type="domain" description="FAE" evidence="6">
    <location>
        <begin position="46"/>
        <end position="329"/>
    </location>
</feature>
<name>A0AAV5CNY5_ELECO</name>
<keyword evidence="5" id="KW-0812">Transmembrane</keyword>
<keyword evidence="5" id="KW-1133">Transmembrane helix</keyword>
<dbReference type="SUPFAM" id="SSF53901">
    <property type="entry name" value="Thiolase-like"/>
    <property type="match status" value="2"/>
</dbReference>
<feature type="domain" description="Beta-ketoacyl-[acyl-carrier-protein] synthase III C-terminal" evidence="7">
    <location>
        <begin position="349"/>
        <end position="428"/>
    </location>
</feature>
<dbReference type="InterPro" id="IPR013747">
    <property type="entry name" value="ACP_syn_III_C"/>
</dbReference>
<protein>
    <recommendedName>
        <fullName evidence="4">3-ketoacyl-CoA synthase</fullName>
        <ecNumber evidence="4">2.3.1.-</ecNumber>
    </recommendedName>
</protein>
<comment type="caution">
    <text evidence="8">The sequence shown here is derived from an EMBL/GenBank/DDBJ whole genome shotgun (WGS) entry which is preliminary data.</text>
</comment>
<dbReference type="InterPro" id="IPR012392">
    <property type="entry name" value="3-ktacl-CoA_syn"/>
</dbReference>
<proteinExistence type="inferred from homology"/>
<dbReference type="PIRSF" id="PIRSF036417">
    <property type="entry name" value="3-ktacl-CoA_syn"/>
    <property type="match status" value="1"/>
</dbReference>
<dbReference type="Proteomes" id="UP001054889">
    <property type="component" value="Unassembled WGS sequence"/>
</dbReference>
<reference evidence="8" key="2">
    <citation type="submission" date="2021-12" db="EMBL/GenBank/DDBJ databases">
        <title>Resequencing data analysis of finger millet.</title>
        <authorList>
            <person name="Hatakeyama M."/>
            <person name="Aluri S."/>
            <person name="Balachadran M.T."/>
            <person name="Sivarajan S.R."/>
            <person name="Poveda L."/>
            <person name="Shimizu-Inatsugi R."/>
            <person name="Schlapbach R."/>
            <person name="Sreeman S.M."/>
            <person name="Shimizu K.K."/>
        </authorList>
    </citation>
    <scope>NUCLEOTIDE SEQUENCE</scope>
</reference>
<evidence type="ECO:0000256" key="4">
    <source>
        <dbReference type="PIRNR" id="PIRNR036417"/>
    </source>
</evidence>
<dbReference type="CDD" id="cd00831">
    <property type="entry name" value="CHS_like"/>
    <property type="match status" value="1"/>
</dbReference>
<dbReference type="GO" id="GO:0016747">
    <property type="term" value="F:acyltransferase activity, transferring groups other than amino-acyl groups"/>
    <property type="evidence" value="ECO:0007669"/>
    <property type="project" value="InterPro"/>
</dbReference>
<evidence type="ECO:0000256" key="5">
    <source>
        <dbReference type="SAM" id="Phobius"/>
    </source>
</evidence>
<evidence type="ECO:0000259" key="6">
    <source>
        <dbReference type="Pfam" id="PF08392"/>
    </source>
</evidence>
<keyword evidence="3 4" id="KW-0012">Acyltransferase</keyword>
<sequence>MLPAAEISIDATFLGSGYFPCWLHGLSPIHITLVAILVTVITSMYRFRHQRPVYLVDYACFRPISKYRYPKATVLEHAHLAPFYDVSSAQFIERILKRSGLGDETNAPASILYLLPYGSLDDARDEVEIVLVSAVDDLLSKTRINTDAVDILIANCGAFSPTPAIADMIINKYKLRNDIRVINLSGMGCGAGLISLGLARDLLQRMRWGSKALVVSIETTTPNFYVGKKRSMLLTNILFRMGGFAALLSTSRTKARFRLMKVVRTLTSAQDRSYRCVYQENDDEGHMGVNLSKDLTSVAGDTLRLNIITIGRHFLPTIYKFKYLFSVTLTKMFNAKISSYTPNFCTAFEHFCIHAGGSAVIDSVQKSLNLSDKLAEPSRMTLHRFGNQSAASVWYELAYIEAKGQMQQGDKVFMIGFGAGYECTTAVWLCGEPSSSGTDGPWAECIHRYPVDVARAAYKPNSNS</sequence>
<keyword evidence="9" id="KW-1185">Reference proteome</keyword>